<keyword evidence="2 4" id="KW-0807">Transducer</keyword>
<proteinExistence type="inferred from homology"/>
<gene>
    <name evidence="10" type="ORF">OM33_03360</name>
</gene>
<evidence type="ECO:0000259" key="8">
    <source>
        <dbReference type="PROSITE" id="PS50111"/>
    </source>
</evidence>
<dbReference type="AlphaFoldDB" id="A0A0A7EE09"/>
<dbReference type="InterPro" id="IPR003660">
    <property type="entry name" value="HAMP_dom"/>
</dbReference>
<feature type="region of interest" description="Disordered" evidence="6">
    <location>
        <begin position="303"/>
        <end position="325"/>
    </location>
</feature>
<feature type="transmembrane region" description="Helical" evidence="7">
    <location>
        <begin position="182"/>
        <end position="203"/>
    </location>
</feature>
<feature type="coiled-coil region" evidence="5">
    <location>
        <begin position="456"/>
        <end position="490"/>
    </location>
</feature>
<dbReference type="eggNOG" id="COG0840">
    <property type="taxonomic scope" value="Bacteria"/>
</dbReference>
<dbReference type="Gene3D" id="3.30.450.290">
    <property type="match status" value="1"/>
</dbReference>
<dbReference type="PANTHER" id="PTHR32089:SF112">
    <property type="entry name" value="LYSOZYME-LIKE PROTEIN-RELATED"/>
    <property type="match status" value="1"/>
</dbReference>
<evidence type="ECO:0000256" key="4">
    <source>
        <dbReference type="PROSITE-ProRule" id="PRU00284"/>
    </source>
</evidence>
<dbReference type="PROSITE" id="PS50885">
    <property type="entry name" value="HAMP"/>
    <property type="match status" value="1"/>
</dbReference>
<protein>
    <submittedName>
        <fullName evidence="10">Chemotaxis protein</fullName>
    </submittedName>
</protein>
<dbReference type="Gene3D" id="1.10.287.950">
    <property type="entry name" value="Methyl-accepting chemotaxis protein"/>
    <property type="match status" value="1"/>
</dbReference>
<evidence type="ECO:0000256" key="1">
    <source>
        <dbReference type="ARBA" id="ARBA00004370"/>
    </source>
</evidence>
<feature type="domain" description="Methyl-accepting transducer" evidence="8">
    <location>
        <begin position="263"/>
        <end position="499"/>
    </location>
</feature>
<accession>A0A0A7EE09</accession>
<name>A0A0A7EE09_9GAMM</name>
<dbReference type="Proteomes" id="UP000030341">
    <property type="component" value="Chromosome 1"/>
</dbReference>
<evidence type="ECO:0000256" key="2">
    <source>
        <dbReference type="ARBA" id="ARBA00023224"/>
    </source>
</evidence>
<evidence type="ECO:0000256" key="7">
    <source>
        <dbReference type="SAM" id="Phobius"/>
    </source>
</evidence>
<keyword evidence="5" id="KW-0175">Coiled coil</keyword>
<keyword evidence="7" id="KW-0472">Membrane</keyword>
<evidence type="ECO:0000313" key="10">
    <source>
        <dbReference type="EMBL" id="AIY64301.1"/>
    </source>
</evidence>
<evidence type="ECO:0000259" key="9">
    <source>
        <dbReference type="PROSITE" id="PS50885"/>
    </source>
</evidence>
<dbReference type="Pfam" id="PF00015">
    <property type="entry name" value="MCPsignal"/>
    <property type="match status" value="1"/>
</dbReference>
<dbReference type="RefSeq" id="WP_038638768.1">
    <property type="nucleotide sequence ID" value="NZ_CP009888.1"/>
</dbReference>
<dbReference type="GO" id="GO:0006935">
    <property type="term" value="P:chemotaxis"/>
    <property type="evidence" value="ECO:0007669"/>
    <property type="project" value="UniProtKB-ARBA"/>
</dbReference>
<dbReference type="KEGG" id="pseo:OM33_03360"/>
<comment type="similarity">
    <text evidence="3">Belongs to the methyl-accepting chemotaxis (MCP) protein family.</text>
</comment>
<dbReference type="CDD" id="cd11386">
    <property type="entry name" value="MCP_signal"/>
    <property type="match status" value="1"/>
</dbReference>
<comment type="subcellular location">
    <subcellularLocation>
        <location evidence="1">Membrane</location>
    </subcellularLocation>
</comment>
<dbReference type="GO" id="GO:0007165">
    <property type="term" value="P:signal transduction"/>
    <property type="evidence" value="ECO:0007669"/>
    <property type="project" value="UniProtKB-KW"/>
</dbReference>
<dbReference type="STRING" id="1348114.OM33_03360"/>
<keyword evidence="7" id="KW-0812">Transmembrane</keyword>
<evidence type="ECO:0000256" key="5">
    <source>
        <dbReference type="SAM" id="Coils"/>
    </source>
</evidence>
<dbReference type="Pfam" id="PF00672">
    <property type="entry name" value="HAMP"/>
    <property type="match status" value="1"/>
</dbReference>
<dbReference type="HOGENOM" id="CLU_000445_107_27_6"/>
<sequence length="535" mass="59238">MRHHSIQHKIFALLTVTGILVLGASLFTGQKQQSELAHQTIEQNIKILADNYFDSINTMMLTGTMANREILRTKILSEEQIKDIHIIRGDKINQFFGPGEANQSPQNKQEKDALNGKEQVHFTKSNDGHNLITYLKPISANEDYRGTNCLGCHQAKEGEILGAVKISYSLDKVDAAVTRNSWISFGILTTIFVVTFVTLGWLFRKFLIERLRIIGKSMRLASQNNDLTIHVKDNTNDELGRLANNFNLMMTAFKGNISQLSESSKVLIHSAEKIYASAETTEQAINQQKQGTDSVAAAINELESSSSEVRNTTHFASERSDTSNHLAETSLEIAESTEESINGLALEVRTAAQQVSELQNRTLEVGKVLEVISNIAEQTNLLALNAAIEAARAGEAGRGFAVVADEVRTLANRTHDSTDEIKRTIENLQSEALETVNTMNRSSEDADKRAEQVKKVALALKDISEHMKEINQLNTQIADATEQQNLAAEEINQSVIAISDNAETSLVDAHESKQVSESLLSLARELDQQVRKFKL</sequence>
<dbReference type="CDD" id="cd06225">
    <property type="entry name" value="HAMP"/>
    <property type="match status" value="1"/>
</dbReference>
<dbReference type="FunFam" id="1.10.287.950:FF:000001">
    <property type="entry name" value="Methyl-accepting chemotaxis sensory transducer"/>
    <property type="match status" value="1"/>
</dbReference>
<dbReference type="InterPro" id="IPR004089">
    <property type="entry name" value="MCPsignal_dom"/>
</dbReference>
<dbReference type="SUPFAM" id="SSF58104">
    <property type="entry name" value="Methyl-accepting chemotaxis protein (MCP) signaling domain"/>
    <property type="match status" value="1"/>
</dbReference>
<feature type="compositionally biased region" description="Polar residues" evidence="6">
    <location>
        <begin position="303"/>
        <end position="315"/>
    </location>
</feature>
<reference evidence="10 11" key="1">
    <citation type="submission" date="2014-11" db="EMBL/GenBank/DDBJ databases">
        <title>Complete Genome Sequence of Pseudoalteromonas sp. Strain OCN003 Isolated from Kaneohe Bay, Oahu, Hawaii.</title>
        <authorList>
            <person name="Beurmann S."/>
            <person name="Videau P."/>
            <person name="Ushijima B."/>
            <person name="Smith A.M."/>
            <person name="Aeby G.S."/>
            <person name="Callahan S.M."/>
            <person name="Belcaid M."/>
        </authorList>
    </citation>
    <scope>NUCLEOTIDE SEQUENCE [LARGE SCALE GENOMIC DNA]</scope>
    <source>
        <strain evidence="10 11">OCN003</strain>
    </source>
</reference>
<keyword evidence="11" id="KW-1185">Reference proteome</keyword>
<dbReference type="SMART" id="SM00283">
    <property type="entry name" value="MA"/>
    <property type="match status" value="1"/>
</dbReference>
<feature type="domain" description="HAMP" evidence="9">
    <location>
        <begin position="205"/>
        <end position="258"/>
    </location>
</feature>
<evidence type="ECO:0000256" key="6">
    <source>
        <dbReference type="SAM" id="MobiDB-lite"/>
    </source>
</evidence>
<keyword evidence="7" id="KW-1133">Transmembrane helix</keyword>
<evidence type="ECO:0000256" key="3">
    <source>
        <dbReference type="ARBA" id="ARBA00029447"/>
    </source>
</evidence>
<dbReference type="PROSITE" id="PS50111">
    <property type="entry name" value="CHEMOTAXIS_TRANSDUC_2"/>
    <property type="match status" value="1"/>
</dbReference>
<dbReference type="EMBL" id="CP009888">
    <property type="protein sequence ID" value="AIY64301.1"/>
    <property type="molecule type" value="Genomic_DNA"/>
</dbReference>
<dbReference type="GO" id="GO:0016020">
    <property type="term" value="C:membrane"/>
    <property type="evidence" value="ECO:0007669"/>
    <property type="project" value="UniProtKB-SubCell"/>
</dbReference>
<dbReference type="PANTHER" id="PTHR32089">
    <property type="entry name" value="METHYL-ACCEPTING CHEMOTAXIS PROTEIN MCPB"/>
    <property type="match status" value="1"/>
</dbReference>
<dbReference type="OrthoDB" id="2489132at2"/>
<evidence type="ECO:0000313" key="11">
    <source>
        <dbReference type="Proteomes" id="UP000030341"/>
    </source>
</evidence>
<organism evidence="10 11">
    <name type="scientific">Pseudoalteromonas piratica</name>
    <dbReference type="NCBI Taxonomy" id="1348114"/>
    <lineage>
        <taxon>Bacteria</taxon>
        <taxon>Pseudomonadati</taxon>
        <taxon>Pseudomonadota</taxon>
        <taxon>Gammaproteobacteria</taxon>
        <taxon>Alteromonadales</taxon>
        <taxon>Pseudoalteromonadaceae</taxon>
        <taxon>Pseudoalteromonas</taxon>
    </lineage>
</organism>